<evidence type="ECO:0000256" key="1">
    <source>
        <dbReference type="ARBA" id="ARBA00004128"/>
    </source>
</evidence>
<dbReference type="GeneID" id="106471196"/>
<organism evidence="6 7">
    <name type="scientific">Limulus polyphemus</name>
    <name type="common">Atlantic horseshoe crab</name>
    <dbReference type="NCBI Taxonomy" id="6850"/>
    <lineage>
        <taxon>Eukaryota</taxon>
        <taxon>Metazoa</taxon>
        <taxon>Ecdysozoa</taxon>
        <taxon>Arthropoda</taxon>
        <taxon>Chelicerata</taxon>
        <taxon>Merostomata</taxon>
        <taxon>Xiphosura</taxon>
        <taxon>Limulidae</taxon>
        <taxon>Limulus</taxon>
    </lineage>
</organism>
<evidence type="ECO:0000259" key="5">
    <source>
        <dbReference type="PROSITE" id="PS50893"/>
    </source>
</evidence>
<evidence type="ECO:0000313" key="7">
    <source>
        <dbReference type="RefSeq" id="XP_022255531.1"/>
    </source>
</evidence>
<proteinExistence type="predicted"/>
<name>A0ABM1TI25_LIMPO</name>
<reference evidence="7" key="1">
    <citation type="submission" date="2025-08" db="UniProtKB">
        <authorList>
            <consortium name="RefSeq"/>
        </authorList>
    </citation>
    <scope>IDENTIFICATION</scope>
    <source>
        <tissue evidence="7">Muscle</tissue>
    </source>
</reference>
<dbReference type="InterPro" id="IPR003439">
    <property type="entry name" value="ABC_transporter-like_ATP-bd"/>
</dbReference>
<evidence type="ECO:0000313" key="6">
    <source>
        <dbReference type="Proteomes" id="UP000694941"/>
    </source>
</evidence>
<keyword evidence="2" id="KW-0677">Repeat</keyword>
<dbReference type="InterPro" id="IPR003593">
    <property type="entry name" value="AAA+_ATPase"/>
</dbReference>
<dbReference type="RefSeq" id="XP_022255531.1">
    <property type="nucleotide sequence ID" value="XM_022399823.1"/>
</dbReference>
<keyword evidence="3" id="KW-0547">Nucleotide-binding</keyword>
<dbReference type="InterPro" id="IPR027417">
    <property type="entry name" value="P-loop_NTPase"/>
</dbReference>
<dbReference type="PROSITE" id="PS50893">
    <property type="entry name" value="ABC_TRANSPORTER_2"/>
    <property type="match status" value="1"/>
</dbReference>
<dbReference type="Proteomes" id="UP000694941">
    <property type="component" value="Unplaced"/>
</dbReference>
<evidence type="ECO:0000256" key="4">
    <source>
        <dbReference type="ARBA" id="ARBA00022840"/>
    </source>
</evidence>
<dbReference type="Pfam" id="PF00005">
    <property type="entry name" value="ABC_tran"/>
    <property type="match status" value="1"/>
</dbReference>
<dbReference type="CDD" id="cd03244">
    <property type="entry name" value="ABCC_MRP_domain2"/>
    <property type="match status" value="1"/>
</dbReference>
<accession>A0ABM1TI25</accession>
<comment type="subcellular location">
    <subcellularLocation>
        <location evidence="1">Vacuole membrane</location>
        <topology evidence="1">Multi-pass membrane protein</topology>
    </subcellularLocation>
</comment>
<dbReference type="InterPro" id="IPR050173">
    <property type="entry name" value="ABC_transporter_C-like"/>
</dbReference>
<feature type="domain" description="ABC transporter" evidence="5">
    <location>
        <begin position="42"/>
        <end position="276"/>
    </location>
</feature>
<dbReference type="Gene3D" id="3.40.50.300">
    <property type="entry name" value="P-loop containing nucleotide triphosphate hydrolases"/>
    <property type="match status" value="1"/>
</dbReference>
<evidence type="ECO:0000256" key="2">
    <source>
        <dbReference type="ARBA" id="ARBA00022737"/>
    </source>
</evidence>
<evidence type="ECO:0000256" key="3">
    <source>
        <dbReference type="ARBA" id="ARBA00022741"/>
    </source>
</evidence>
<dbReference type="SMART" id="SM00382">
    <property type="entry name" value="AAA"/>
    <property type="match status" value="1"/>
</dbReference>
<dbReference type="PANTHER" id="PTHR24223">
    <property type="entry name" value="ATP-BINDING CASSETTE SUB-FAMILY C"/>
    <property type="match status" value="1"/>
</dbReference>
<keyword evidence="4" id="KW-0067">ATP-binding</keyword>
<gene>
    <name evidence="7" type="primary">LOC106471196</name>
</gene>
<dbReference type="PANTHER" id="PTHR24223:SF443">
    <property type="entry name" value="MULTIDRUG-RESISTANCE LIKE PROTEIN 1, ISOFORM I"/>
    <property type="match status" value="1"/>
</dbReference>
<sequence length="282" mass="30673">MASVEMYMSAVERVDGYSRLPTESYGEEDAAVSQDWPASGEVTFENVTLSYDDDLDPVVRNVTLNIKPGEKVGICGRTGSGKSSLVMGLFRLLNISDGKIRIDGVNVTDIPLSTLRTKLSIIPQDAVMFSGTVRENLDPGNVHTDEELWKALETAQMKDLVISFSEGLDSLVLEEGANFSTGQRQLFCLARALLRQSRIIVLDEATSSLDRETDKALQTVVASSWVGCTVLAIAHRVTSILDFDNVVVLEAGRIVEKGSPKDLLAKRGGTFASLLRACQQQS</sequence>
<protein>
    <submittedName>
        <fullName evidence="7">ATP-binding cassette sub-family C member 9-like</fullName>
    </submittedName>
</protein>
<dbReference type="SUPFAM" id="SSF52540">
    <property type="entry name" value="P-loop containing nucleoside triphosphate hydrolases"/>
    <property type="match status" value="1"/>
</dbReference>
<keyword evidence="6" id="KW-1185">Reference proteome</keyword>